<reference evidence="2" key="1">
    <citation type="journal article" date="2019" name="Int. J. Syst. Evol. Microbiol.">
        <title>The Global Catalogue of Microorganisms (GCM) 10K type strain sequencing project: providing services to taxonomists for standard genome sequencing and annotation.</title>
        <authorList>
            <consortium name="The Broad Institute Genomics Platform"/>
            <consortium name="The Broad Institute Genome Sequencing Center for Infectious Disease"/>
            <person name="Wu L."/>
            <person name="Ma J."/>
        </authorList>
    </citation>
    <scope>NUCLEOTIDE SEQUENCE [LARGE SCALE GENOMIC DNA]</scope>
    <source>
        <strain evidence="2">CGMCC 4.7139</strain>
    </source>
</reference>
<comment type="caution">
    <text evidence="1">The sequence shown here is derived from an EMBL/GenBank/DDBJ whole genome shotgun (WGS) entry which is preliminary data.</text>
</comment>
<dbReference type="Proteomes" id="UP001595993">
    <property type="component" value="Unassembled WGS sequence"/>
</dbReference>
<dbReference type="EMBL" id="JBHSFE010000014">
    <property type="protein sequence ID" value="MFC4609722.1"/>
    <property type="molecule type" value="Genomic_DNA"/>
</dbReference>
<protein>
    <submittedName>
        <fullName evidence="1">Uncharacterized protein</fullName>
    </submittedName>
</protein>
<evidence type="ECO:0000313" key="2">
    <source>
        <dbReference type="Proteomes" id="UP001595993"/>
    </source>
</evidence>
<evidence type="ECO:0000313" key="1">
    <source>
        <dbReference type="EMBL" id="MFC4609722.1"/>
    </source>
</evidence>
<gene>
    <name evidence="1" type="ORF">ACFO9E_18155</name>
</gene>
<keyword evidence="2" id="KW-1185">Reference proteome</keyword>
<name>A0ABV9G6Z6_9ACTN</name>
<organism evidence="1 2">
    <name type="scientific">Streptomyces maoxianensis</name>
    <dbReference type="NCBI Taxonomy" id="1459942"/>
    <lineage>
        <taxon>Bacteria</taxon>
        <taxon>Bacillati</taxon>
        <taxon>Actinomycetota</taxon>
        <taxon>Actinomycetes</taxon>
        <taxon>Kitasatosporales</taxon>
        <taxon>Streptomycetaceae</taxon>
        <taxon>Streptomyces</taxon>
    </lineage>
</organism>
<dbReference type="RefSeq" id="WP_381196835.1">
    <property type="nucleotide sequence ID" value="NZ_JBHSFE010000014.1"/>
</dbReference>
<proteinExistence type="predicted"/>
<sequence>MRIQPAGPPSAYKTYSIKAPLSTHFRHATCEEVACPDFLYGWRVRKENLTPALLHTATHCGRKYTELHVAEGETYLVYEAGQSCFQSARHRTRVERPELYIVRDGDHRGNPRGTPNRIHKRAEDWAEDLHEHTDKLNTTLKEG</sequence>
<accession>A0ABV9G6Z6</accession>